<reference evidence="3" key="1">
    <citation type="journal article" date="2015" name="Nature">
        <title>Complex archaea that bridge the gap between prokaryotes and eukaryotes.</title>
        <authorList>
            <person name="Spang A."/>
            <person name="Saw J.H."/>
            <person name="Jorgensen S.L."/>
            <person name="Zaremba-Niedzwiedzka K."/>
            <person name="Martijn J."/>
            <person name="Lind A.E."/>
            <person name="van Eijk R."/>
            <person name="Schleper C."/>
            <person name="Guy L."/>
            <person name="Ettema T.J."/>
        </authorList>
    </citation>
    <scope>NUCLEOTIDE SEQUENCE</scope>
</reference>
<proteinExistence type="predicted"/>
<dbReference type="SMART" id="SM00175">
    <property type="entry name" value="RAB"/>
    <property type="match status" value="1"/>
</dbReference>
<dbReference type="SUPFAM" id="SSF52540">
    <property type="entry name" value="P-loop containing nucleoside triphosphate hydrolases"/>
    <property type="match status" value="1"/>
</dbReference>
<dbReference type="AlphaFoldDB" id="A0A0F9QCX0"/>
<protein>
    <recommendedName>
        <fullName evidence="4">GTP-binding protein</fullName>
    </recommendedName>
</protein>
<dbReference type="SMART" id="SM00173">
    <property type="entry name" value="RAS"/>
    <property type="match status" value="1"/>
</dbReference>
<gene>
    <name evidence="3" type="ORF">LCGC14_0719370</name>
</gene>
<keyword evidence="2" id="KW-0342">GTP-binding</keyword>
<evidence type="ECO:0000313" key="3">
    <source>
        <dbReference type="EMBL" id="KKN41825.1"/>
    </source>
</evidence>
<dbReference type="SMART" id="SM00174">
    <property type="entry name" value="RHO"/>
    <property type="match status" value="1"/>
</dbReference>
<evidence type="ECO:0000256" key="2">
    <source>
        <dbReference type="ARBA" id="ARBA00023134"/>
    </source>
</evidence>
<dbReference type="NCBIfam" id="TIGR00231">
    <property type="entry name" value="small_GTP"/>
    <property type="match status" value="1"/>
</dbReference>
<dbReference type="CDD" id="cd00154">
    <property type="entry name" value="Rab"/>
    <property type="match status" value="1"/>
</dbReference>
<dbReference type="InterPro" id="IPR027417">
    <property type="entry name" value="P-loop_NTPase"/>
</dbReference>
<dbReference type="Pfam" id="PF00071">
    <property type="entry name" value="Ras"/>
    <property type="match status" value="1"/>
</dbReference>
<dbReference type="InterPro" id="IPR050227">
    <property type="entry name" value="Rab"/>
</dbReference>
<sequence length="143" mass="15879">MTIGSNFSTKQVELEDYPNFTIKLQLWDLAGQKHFSFVRPPFYRGASAVIWVFDLTRRSSFASMHGWQDEVEKVVGEKPGILVGNKLDLADDGKREVSATEGDSLKDELGALAYYEGSAKEGTAVNDVFTEITLSILRASNKI</sequence>
<evidence type="ECO:0000256" key="1">
    <source>
        <dbReference type="ARBA" id="ARBA00022741"/>
    </source>
</evidence>
<dbReference type="PRINTS" id="PR00449">
    <property type="entry name" value="RASTRNSFRMNG"/>
</dbReference>
<accession>A0A0F9QCX0</accession>
<organism evidence="3">
    <name type="scientific">marine sediment metagenome</name>
    <dbReference type="NCBI Taxonomy" id="412755"/>
    <lineage>
        <taxon>unclassified sequences</taxon>
        <taxon>metagenomes</taxon>
        <taxon>ecological metagenomes</taxon>
    </lineage>
</organism>
<dbReference type="PROSITE" id="PS51421">
    <property type="entry name" value="RAS"/>
    <property type="match status" value="1"/>
</dbReference>
<name>A0A0F9QCX0_9ZZZZ</name>
<dbReference type="PANTHER" id="PTHR47977">
    <property type="entry name" value="RAS-RELATED PROTEIN RAB"/>
    <property type="match status" value="1"/>
</dbReference>
<dbReference type="InterPro" id="IPR001806">
    <property type="entry name" value="Small_GTPase"/>
</dbReference>
<dbReference type="GO" id="GO:0005525">
    <property type="term" value="F:GTP binding"/>
    <property type="evidence" value="ECO:0007669"/>
    <property type="project" value="UniProtKB-KW"/>
</dbReference>
<dbReference type="GO" id="GO:0003924">
    <property type="term" value="F:GTPase activity"/>
    <property type="evidence" value="ECO:0007669"/>
    <property type="project" value="InterPro"/>
</dbReference>
<dbReference type="PROSITE" id="PS51419">
    <property type="entry name" value="RAB"/>
    <property type="match status" value="1"/>
</dbReference>
<dbReference type="Gene3D" id="3.40.50.300">
    <property type="entry name" value="P-loop containing nucleotide triphosphate hydrolases"/>
    <property type="match status" value="1"/>
</dbReference>
<evidence type="ECO:0008006" key="4">
    <source>
        <dbReference type="Google" id="ProtNLM"/>
    </source>
</evidence>
<dbReference type="FunFam" id="3.40.50.300:FF:001447">
    <property type="entry name" value="Ras-related protein Rab-1B"/>
    <property type="match status" value="1"/>
</dbReference>
<comment type="caution">
    <text evidence="3">The sequence shown here is derived from an EMBL/GenBank/DDBJ whole genome shotgun (WGS) entry which is preliminary data.</text>
</comment>
<keyword evidence="1" id="KW-0547">Nucleotide-binding</keyword>
<dbReference type="EMBL" id="LAZR01001622">
    <property type="protein sequence ID" value="KKN41825.1"/>
    <property type="molecule type" value="Genomic_DNA"/>
</dbReference>
<dbReference type="InterPro" id="IPR005225">
    <property type="entry name" value="Small_GTP-bd"/>
</dbReference>